<reference evidence="1 2" key="1">
    <citation type="submission" date="2024-03" db="EMBL/GenBank/DDBJ databases">
        <authorList>
            <person name="Martinez-Hernandez J."/>
        </authorList>
    </citation>
    <scope>NUCLEOTIDE SEQUENCE [LARGE SCALE GENOMIC DNA]</scope>
</reference>
<accession>A0AAV1WXX8</accession>
<proteinExistence type="predicted"/>
<dbReference type="PANTHER" id="PTHR33168">
    <property type="entry name" value="STRESS INDUCED PROTEIN-RELATED"/>
    <property type="match status" value="1"/>
</dbReference>
<dbReference type="AlphaFoldDB" id="A0AAV1WXX8"/>
<dbReference type="EMBL" id="CAXHTB010000010">
    <property type="protein sequence ID" value="CAL0314134.1"/>
    <property type="molecule type" value="Genomic_DNA"/>
</dbReference>
<sequence length="121" mass="14221">MEKDLTITVHRSSCISGCMMSPSCFQVHNEFQYSRVHYCNSPIKRTRNRRGLRWRNILNRLMRESKTLCGSKPIISFHYDPVSYSQNFDEGCHLEDPRRFCQVFPHVSAAVLNRLDSHCKI</sequence>
<gene>
    <name evidence="1" type="ORF">LLUT_LOCUS15194</name>
</gene>
<comment type="caution">
    <text evidence="1">The sequence shown here is derived from an EMBL/GenBank/DDBJ whole genome shotgun (WGS) entry which is preliminary data.</text>
</comment>
<name>A0AAV1WXX8_LUPLU</name>
<keyword evidence="2" id="KW-1185">Reference proteome</keyword>
<evidence type="ECO:0000313" key="1">
    <source>
        <dbReference type="EMBL" id="CAL0314134.1"/>
    </source>
</evidence>
<dbReference type="Proteomes" id="UP001497480">
    <property type="component" value="Unassembled WGS sequence"/>
</dbReference>
<protein>
    <submittedName>
        <fullName evidence="1">Uncharacterized protein</fullName>
    </submittedName>
</protein>
<evidence type="ECO:0000313" key="2">
    <source>
        <dbReference type="Proteomes" id="UP001497480"/>
    </source>
</evidence>
<organism evidence="1 2">
    <name type="scientific">Lupinus luteus</name>
    <name type="common">European yellow lupine</name>
    <dbReference type="NCBI Taxonomy" id="3873"/>
    <lineage>
        <taxon>Eukaryota</taxon>
        <taxon>Viridiplantae</taxon>
        <taxon>Streptophyta</taxon>
        <taxon>Embryophyta</taxon>
        <taxon>Tracheophyta</taxon>
        <taxon>Spermatophyta</taxon>
        <taxon>Magnoliopsida</taxon>
        <taxon>eudicotyledons</taxon>
        <taxon>Gunneridae</taxon>
        <taxon>Pentapetalae</taxon>
        <taxon>rosids</taxon>
        <taxon>fabids</taxon>
        <taxon>Fabales</taxon>
        <taxon>Fabaceae</taxon>
        <taxon>Papilionoideae</taxon>
        <taxon>50 kb inversion clade</taxon>
        <taxon>genistoids sensu lato</taxon>
        <taxon>core genistoids</taxon>
        <taxon>Genisteae</taxon>
        <taxon>Lupinus</taxon>
    </lineage>
</organism>